<comment type="caution">
    <text evidence="21">The sequence shown here is derived from an EMBL/GenBank/DDBJ whole genome shotgun (WGS) entry which is preliminary data.</text>
</comment>
<evidence type="ECO:0000256" key="10">
    <source>
        <dbReference type="ARBA" id="ARBA00022919"/>
    </source>
</evidence>
<protein>
    <recommendedName>
        <fullName evidence="5">ceramidase</fullName>
        <ecNumber evidence="5">3.5.1.23</ecNumber>
    </recommendedName>
</protein>
<keyword evidence="17" id="KW-0479">Metal-binding</keyword>
<dbReference type="Pfam" id="PF14580">
    <property type="entry name" value="LRR_9"/>
    <property type="match status" value="1"/>
</dbReference>
<keyword evidence="8" id="KW-0677">Repeat</keyword>
<proteinExistence type="inferred from homology"/>
<organism evidence="21 22">
    <name type="scientific">Atractosteus spatula</name>
    <name type="common">Alligator gar</name>
    <name type="synonym">Lepisosteus spatula</name>
    <dbReference type="NCBI Taxonomy" id="7917"/>
    <lineage>
        <taxon>Eukaryota</taxon>
        <taxon>Metazoa</taxon>
        <taxon>Chordata</taxon>
        <taxon>Craniata</taxon>
        <taxon>Vertebrata</taxon>
        <taxon>Euteleostomi</taxon>
        <taxon>Actinopterygii</taxon>
        <taxon>Neopterygii</taxon>
        <taxon>Holostei</taxon>
        <taxon>Semionotiformes</taxon>
        <taxon>Lepisosteidae</taxon>
        <taxon>Atractosteus</taxon>
    </lineage>
</organism>
<dbReference type="GO" id="GO:0046514">
    <property type="term" value="P:ceramide catabolic process"/>
    <property type="evidence" value="ECO:0007669"/>
    <property type="project" value="TreeGrafter"/>
</dbReference>
<accession>A0A8J7T9F3</accession>
<comment type="catalytic activity">
    <reaction evidence="14">
        <text>N-(9Z-octadecenoyl)-sphing-4-enine + H2O = sphing-4-enine + (9Z)-octadecenoate</text>
        <dbReference type="Rhea" id="RHEA:41299"/>
        <dbReference type="ChEBI" id="CHEBI:15377"/>
        <dbReference type="ChEBI" id="CHEBI:30823"/>
        <dbReference type="ChEBI" id="CHEBI:57756"/>
        <dbReference type="ChEBI" id="CHEBI:77996"/>
    </reaction>
    <physiologicalReaction direction="left-to-right" evidence="14">
        <dbReference type="Rhea" id="RHEA:41300"/>
    </physiologicalReaction>
</comment>
<dbReference type="PANTHER" id="PTHR46139">
    <property type="entry name" value="ALKALINE CERAMIDASE"/>
    <property type="match status" value="1"/>
</dbReference>
<evidence type="ECO:0000256" key="3">
    <source>
        <dbReference type="ARBA" id="ARBA00004991"/>
    </source>
</evidence>
<evidence type="ECO:0000256" key="2">
    <source>
        <dbReference type="ARBA" id="ARBA00004760"/>
    </source>
</evidence>
<keyword evidence="10" id="KW-0746">Sphingolipid metabolism</keyword>
<comment type="catalytic activity">
    <reaction evidence="16">
        <text>an N-acylsphinganine + H2O = sphinganine + a fatty acid</text>
        <dbReference type="Rhea" id="RHEA:33551"/>
        <dbReference type="ChEBI" id="CHEBI:15377"/>
        <dbReference type="ChEBI" id="CHEBI:28868"/>
        <dbReference type="ChEBI" id="CHEBI:31488"/>
        <dbReference type="ChEBI" id="CHEBI:57817"/>
    </reaction>
    <physiologicalReaction direction="left-to-right" evidence="16">
        <dbReference type="Rhea" id="RHEA:33552"/>
    </physiologicalReaction>
</comment>
<feature type="binding site" evidence="17">
    <location>
        <position position="308"/>
    </location>
    <ligand>
        <name>Ca(2+)</name>
        <dbReference type="ChEBI" id="CHEBI:29108"/>
    </ligand>
</feature>
<feature type="domain" description="U2A'/phosphoprotein 32 family A C-terminal" evidence="20">
    <location>
        <begin position="110"/>
        <end position="128"/>
    </location>
</feature>
<evidence type="ECO:0000256" key="16">
    <source>
        <dbReference type="ARBA" id="ARBA00049511"/>
    </source>
</evidence>
<sequence length="558" mass="62566">VKDLVLDNCRSDGGRLSGVTADFETLQCLSVANVGLVSLDNLPKLDKLRKLDLSENRLAGGLEKLAEKTPNLTHLNLTENKIKDLRTLEPLKKLPLLSSLDLFNCEVTMLQEYRDSVLELLPQLTYLDGLDADGQEALDSDLELDGEGGSLGSGSVPKHLALWCGKTLYRGILILEARAPSAAAVPPYPSLVRVCGGGQPVTGGEGYPVCFQKPAEGRRGNGATMMRRRTTTTTRKRKKKMTNDGCQGSAGLYRRSCSAEEGSSAAVKTDPTPVWPVQRFSKAGQTAPRICGMAGVFSYESSEVDWCEDNYKHSETVAEFYNTMSSFIFFLFSPLMLYLLHPYAKERSRAVHLVWFMMIFVGIFSIYFHMTLSYVGQMLDEISILWVLAVGYALWFPRKHFPSFIKNRVEFSVLVFLTTVFSTLSSFAKPTVNAYALNCIALHILYCLGLELRSCTNPRIHRLARVSVFWWALAIACWLSDRFLCNFWKRINFCYLHSIWHVLIVVATAHGSTLIAYFDALHEIPHVLPEIQYWPKDHWSLGVPFIAIRGSSKTQKEC</sequence>
<feature type="transmembrane region" description="Helical" evidence="19">
    <location>
        <begin position="409"/>
        <end position="428"/>
    </location>
</feature>
<comment type="subcellular location">
    <subcellularLocation>
        <location evidence="1">Membrane</location>
        <topology evidence="1">Multi-pass membrane protein</topology>
    </subcellularLocation>
</comment>
<feature type="transmembrane region" description="Helical" evidence="19">
    <location>
        <begin position="352"/>
        <end position="370"/>
    </location>
</feature>
<feature type="transmembrane region" description="Helical" evidence="19">
    <location>
        <begin position="382"/>
        <end position="397"/>
    </location>
</feature>
<feature type="non-terminal residue" evidence="21">
    <location>
        <position position="558"/>
    </location>
</feature>
<dbReference type="GO" id="GO:0016020">
    <property type="term" value="C:membrane"/>
    <property type="evidence" value="ECO:0007669"/>
    <property type="project" value="UniProtKB-SubCell"/>
</dbReference>
<dbReference type="GO" id="GO:0046872">
    <property type="term" value="F:metal ion binding"/>
    <property type="evidence" value="ECO:0007669"/>
    <property type="project" value="UniProtKB-KW"/>
</dbReference>
<feature type="binding site" evidence="17">
    <location>
        <position position="306"/>
    </location>
    <ligand>
        <name>Ca(2+)</name>
        <dbReference type="ChEBI" id="CHEBI:29108"/>
    </ligand>
</feature>
<evidence type="ECO:0000256" key="1">
    <source>
        <dbReference type="ARBA" id="ARBA00004141"/>
    </source>
</evidence>
<keyword evidence="6" id="KW-0433">Leucine-rich repeat</keyword>
<keyword evidence="18" id="KW-0862">Zinc</keyword>
<dbReference type="EC" id="3.5.1.23" evidence="5"/>
<comment type="catalytic activity">
    <reaction evidence="15">
        <text>an N-acylsphing-4-enine + H2O = sphing-4-enine + a fatty acid</text>
        <dbReference type="Rhea" id="RHEA:20856"/>
        <dbReference type="ChEBI" id="CHEBI:15377"/>
        <dbReference type="ChEBI" id="CHEBI:28868"/>
        <dbReference type="ChEBI" id="CHEBI:52639"/>
        <dbReference type="ChEBI" id="CHEBI:57756"/>
        <dbReference type="EC" id="3.5.1.23"/>
    </reaction>
    <physiologicalReaction direction="left-to-right" evidence="15">
        <dbReference type="Rhea" id="RHEA:20857"/>
    </physiologicalReaction>
</comment>
<dbReference type="Pfam" id="PF05875">
    <property type="entry name" value="Ceramidase"/>
    <property type="match status" value="1"/>
</dbReference>
<feature type="transmembrane region" description="Helical" evidence="19">
    <location>
        <begin position="434"/>
        <end position="451"/>
    </location>
</feature>
<evidence type="ECO:0000256" key="8">
    <source>
        <dbReference type="ARBA" id="ARBA00022737"/>
    </source>
</evidence>
<dbReference type="FunFam" id="3.80.10.10:FF:000131">
    <property type="entry name" value="acidic leucine-rich nuclear phosphoprotein 32-related protein-like"/>
    <property type="match status" value="1"/>
</dbReference>
<gene>
    <name evidence="21" type="primary">Acer1</name>
    <name evidence="21" type="ORF">GTO95_0014859</name>
</gene>
<evidence type="ECO:0000256" key="6">
    <source>
        <dbReference type="ARBA" id="ARBA00022614"/>
    </source>
</evidence>
<dbReference type="PANTHER" id="PTHR46139:SF2">
    <property type="entry name" value="ALKALINE CERAMIDASE 1"/>
    <property type="match status" value="1"/>
</dbReference>
<evidence type="ECO:0000256" key="19">
    <source>
        <dbReference type="SAM" id="Phobius"/>
    </source>
</evidence>
<evidence type="ECO:0000256" key="11">
    <source>
        <dbReference type="ARBA" id="ARBA00022989"/>
    </source>
</evidence>
<dbReference type="SMART" id="SM00446">
    <property type="entry name" value="LRRcap"/>
    <property type="match status" value="1"/>
</dbReference>
<evidence type="ECO:0000259" key="20">
    <source>
        <dbReference type="SMART" id="SM00446"/>
    </source>
</evidence>
<feature type="binding site" evidence="18">
    <location>
        <position position="501"/>
    </location>
    <ligand>
        <name>Zn(2+)</name>
        <dbReference type="ChEBI" id="CHEBI:29105"/>
        <note>catalytic</note>
    </ligand>
</feature>
<keyword evidence="12 19" id="KW-0472">Membrane</keyword>
<dbReference type="InterPro" id="IPR001611">
    <property type="entry name" value="Leu-rich_rpt"/>
</dbReference>
<dbReference type="EMBL" id="JAAWVO010021998">
    <property type="protein sequence ID" value="MBN3315577.1"/>
    <property type="molecule type" value="Genomic_DNA"/>
</dbReference>
<feature type="transmembrane region" description="Helical" evidence="19">
    <location>
        <begin position="320"/>
        <end position="340"/>
    </location>
</feature>
<evidence type="ECO:0000313" key="22">
    <source>
        <dbReference type="Proteomes" id="UP000736164"/>
    </source>
</evidence>
<evidence type="ECO:0000256" key="7">
    <source>
        <dbReference type="ARBA" id="ARBA00022692"/>
    </source>
</evidence>
<feature type="binding site" evidence="17">
    <location>
        <position position="319"/>
    </location>
    <ligand>
        <name>Ca(2+)</name>
        <dbReference type="ChEBI" id="CHEBI:29108"/>
    </ligand>
</feature>
<keyword evidence="9" id="KW-0378">Hydrolase</keyword>
<dbReference type="Proteomes" id="UP000736164">
    <property type="component" value="Unassembled WGS sequence"/>
</dbReference>
<keyword evidence="17" id="KW-0106">Calcium</keyword>
<comment type="cofactor">
    <cofactor evidence="18">
        <name>Zn(2+)</name>
        <dbReference type="ChEBI" id="CHEBI:29105"/>
    </cofactor>
</comment>
<evidence type="ECO:0000256" key="18">
    <source>
        <dbReference type="PIRSR" id="PIRSR608901-2"/>
    </source>
</evidence>
<feature type="transmembrane region" description="Helical" evidence="19">
    <location>
        <begin position="463"/>
        <end position="479"/>
    </location>
</feature>
<keyword evidence="7 19" id="KW-0812">Transmembrane</keyword>
<evidence type="ECO:0000256" key="15">
    <source>
        <dbReference type="ARBA" id="ARBA00048323"/>
    </source>
</evidence>
<feature type="binding site" evidence="18">
    <location>
        <position position="369"/>
    </location>
    <ligand>
        <name>Zn(2+)</name>
        <dbReference type="ChEBI" id="CHEBI:29105"/>
        <note>catalytic</note>
    </ligand>
</feature>
<feature type="binding site" evidence="18">
    <location>
        <position position="497"/>
    </location>
    <ligand>
        <name>Zn(2+)</name>
        <dbReference type="ChEBI" id="CHEBI:29105"/>
        <note>catalytic</note>
    </ligand>
</feature>
<dbReference type="GO" id="GO:0005783">
    <property type="term" value="C:endoplasmic reticulum"/>
    <property type="evidence" value="ECO:0007669"/>
    <property type="project" value="TreeGrafter"/>
</dbReference>
<comment type="similarity">
    <text evidence="13">Belongs to the ANP32 family.</text>
</comment>
<dbReference type="UniPathway" id="UPA00222"/>
<comment type="similarity">
    <text evidence="4">Belongs to the alkaline ceramidase family.</text>
</comment>
<keyword evidence="10" id="KW-0443">Lipid metabolism</keyword>
<feature type="non-terminal residue" evidence="21">
    <location>
        <position position="1"/>
    </location>
</feature>
<dbReference type="SUPFAM" id="SSF52058">
    <property type="entry name" value="L domain-like"/>
    <property type="match status" value="1"/>
</dbReference>
<dbReference type="InterPro" id="IPR003603">
    <property type="entry name" value="U2A'_phosphoprotein32A_C"/>
</dbReference>
<evidence type="ECO:0000313" key="21">
    <source>
        <dbReference type="EMBL" id="MBN3315577.1"/>
    </source>
</evidence>
<dbReference type="InterPro" id="IPR032675">
    <property type="entry name" value="LRR_dom_sf"/>
</dbReference>
<evidence type="ECO:0000256" key="17">
    <source>
        <dbReference type="PIRSR" id="PIRSR608901-1"/>
    </source>
</evidence>
<dbReference type="GO" id="GO:0017040">
    <property type="term" value="F:N-acylsphingosine amidohydrolase activity"/>
    <property type="evidence" value="ECO:0007669"/>
    <property type="project" value="UniProtKB-EC"/>
</dbReference>
<dbReference type="AlphaFoldDB" id="A0A8J7T9F3"/>
<dbReference type="InterPro" id="IPR008901">
    <property type="entry name" value="ACER"/>
</dbReference>
<dbReference type="PROSITE" id="PS51450">
    <property type="entry name" value="LRR"/>
    <property type="match status" value="1"/>
</dbReference>
<dbReference type="Gene3D" id="3.80.10.10">
    <property type="entry name" value="Ribonuclease Inhibitor"/>
    <property type="match status" value="1"/>
</dbReference>
<name>A0A8J7T9F3_ATRSP</name>
<feature type="binding site" evidence="17">
    <location>
        <position position="305"/>
    </location>
    <ligand>
        <name>Ca(2+)</name>
        <dbReference type="ChEBI" id="CHEBI:29108"/>
    </ligand>
</feature>
<evidence type="ECO:0000256" key="4">
    <source>
        <dbReference type="ARBA" id="ARBA00009780"/>
    </source>
</evidence>
<evidence type="ECO:0000256" key="12">
    <source>
        <dbReference type="ARBA" id="ARBA00023136"/>
    </source>
</evidence>
<evidence type="ECO:0000256" key="13">
    <source>
        <dbReference type="ARBA" id="ARBA00025777"/>
    </source>
</evidence>
<dbReference type="GO" id="GO:0046512">
    <property type="term" value="P:sphingosine biosynthetic process"/>
    <property type="evidence" value="ECO:0007669"/>
    <property type="project" value="UniProtKB-ARBA"/>
</dbReference>
<comment type="pathway">
    <text evidence="3">Sphingolipid metabolism.</text>
</comment>
<reference evidence="21" key="1">
    <citation type="journal article" date="2021" name="Cell">
        <title>Tracing the genetic footprints of vertebrate landing in non-teleost ray-finned fishes.</title>
        <authorList>
            <person name="Bi X."/>
            <person name="Wang K."/>
            <person name="Yang L."/>
            <person name="Pan H."/>
            <person name="Jiang H."/>
            <person name="Wei Q."/>
            <person name="Fang M."/>
            <person name="Yu H."/>
            <person name="Zhu C."/>
            <person name="Cai Y."/>
            <person name="He Y."/>
            <person name="Gan X."/>
            <person name="Zeng H."/>
            <person name="Yu D."/>
            <person name="Zhu Y."/>
            <person name="Jiang H."/>
            <person name="Qiu Q."/>
            <person name="Yang H."/>
            <person name="Zhang Y.E."/>
            <person name="Wang W."/>
            <person name="Zhu M."/>
            <person name="He S."/>
            <person name="Zhang G."/>
        </authorList>
    </citation>
    <scope>NUCLEOTIDE SEQUENCE</scope>
    <source>
        <strain evidence="21">Allg_001</strain>
    </source>
</reference>
<comment type="pathway">
    <text evidence="2">Lipid metabolism; sphingolipid metabolism.</text>
</comment>
<evidence type="ECO:0000256" key="9">
    <source>
        <dbReference type="ARBA" id="ARBA00022801"/>
    </source>
</evidence>
<feature type="binding site" evidence="17">
    <location>
        <position position="310"/>
    </location>
    <ligand>
        <name>Ca(2+)</name>
        <dbReference type="ChEBI" id="CHEBI:29108"/>
    </ligand>
</feature>
<evidence type="ECO:0000256" key="5">
    <source>
        <dbReference type="ARBA" id="ARBA00011891"/>
    </source>
</evidence>
<evidence type="ECO:0000256" key="14">
    <source>
        <dbReference type="ARBA" id="ARBA00047401"/>
    </source>
</evidence>
<keyword evidence="22" id="KW-1185">Reference proteome</keyword>
<keyword evidence="11 19" id="KW-1133">Transmembrane helix</keyword>
<feature type="transmembrane region" description="Helical" evidence="19">
    <location>
        <begin position="499"/>
        <end position="518"/>
    </location>
</feature>